<gene>
    <name evidence="2" type="ORF">GUJ93_ZPchr0009g2373</name>
</gene>
<dbReference type="GO" id="GO:0000178">
    <property type="term" value="C:exosome (RNase complex)"/>
    <property type="evidence" value="ECO:0007669"/>
    <property type="project" value="TreeGrafter"/>
</dbReference>
<dbReference type="PANTHER" id="PTHR21563:SF3">
    <property type="entry name" value="ZINC FINGER C3H1 DOMAIN-CONTAINING PROTEIN"/>
    <property type="match status" value="1"/>
</dbReference>
<evidence type="ECO:0000313" key="2">
    <source>
        <dbReference type="EMBL" id="KAG8049003.1"/>
    </source>
</evidence>
<dbReference type="AlphaFoldDB" id="A0A8J5RH30"/>
<evidence type="ECO:0000313" key="3">
    <source>
        <dbReference type="Proteomes" id="UP000729402"/>
    </source>
</evidence>
<reference evidence="2" key="2">
    <citation type="submission" date="2021-02" db="EMBL/GenBank/DDBJ databases">
        <authorList>
            <person name="Kimball J.A."/>
            <person name="Haas M.W."/>
            <person name="Macchietto M."/>
            <person name="Kono T."/>
            <person name="Duquette J."/>
            <person name="Shao M."/>
        </authorList>
    </citation>
    <scope>NUCLEOTIDE SEQUENCE</scope>
    <source>
        <tissue evidence="2">Fresh leaf tissue</tissue>
    </source>
</reference>
<dbReference type="InterPro" id="IPR039278">
    <property type="entry name" value="Red1"/>
</dbReference>
<dbReference type="Proteomes" id="UP000729402">
    <property type="component" value="Unassembled WGS sequence"/>
</dbReference>
<reference evidence="2" key="1">
    <citation type="journal article" date="2021" name="bioRxiv">
        <title>Whole Genome Assembly and Annotation of Northern Wild Rice, Zizania palustris L., Supports a Whole Genome Duplication in the Zizania Genus.</title>
        <authorList>
            <person name="Haas M."/>
            <person name="Kono T."/>
            <person name="Macchietto M."/>
            <person name="Millas R."/>
            <person name="McGilp L."/>
            <person name="Shao M."/>
            <person name="Duquette J."/>
            <person name="Hirsch C.N."/>
            <person name="Kimball J."/>
        </authorList>
    </citation>
    <scope>NUCLEOTIDE SEQUENCE</scope>
    <source>
        <tissue evidence="2">Fresh leaf tissue</tissue>
    </source>
</reference>
<feature type="region of interest" description="Disordered" evidence="1">
    <location>
        <begin position="139"/>
        <end position="168"/>
    </location>
</feature>
<sequence>MSGPRPAAAAAADPNASPSRPPNHPPPPPAAARSSAVARVREEGEVSSGADDDEPLRTHFTPPSNISKYTDASAQVLSGTFPGKCGNNLSLSSVFPHKTVAPSYKKTSRVSQGFFKPGTNRNLTWQKPVSSDNLVITFSDEESGSDSGKSKQYKRKERKASLQGTDRTGINMHTGIMREEAPQQKTHSVKVGSANWSAVPLTLRNSGVGRGSSASFARRDPPIRQVTPQKATYKDGNVVAVSSTVHNLESLRHKIAARENELKVKRSISPGLVKDSGFPTGQTRLPLEKIGFEASSIGACSRLNVLVKHDVRPTKKLKPNQECSNNQVRVNLVAPVPTVHSLGKNNGQFSERREHIENGTTMDCDVNETEHAVTTELLDGHHSSSTKNLSLSKAQHRVIQDASALVPITTVQAGGSVEITSIQVNDQMRSTWNGQRVMPADMSTVSNLRPHLQPGIEEGGKYHTHKGGLTSHIYIMT</sequence>
<feature type="compositionally biased region" description="Pro residues" evidence="1">
    <location>
        <begin position="19"/>
        <end position="30"/>
    </location>
</feature>
<feature type="compositionally biased region" description="Low complexity" evidence="1">
    <location>
        <begin position="1"/>
        <end position="18"/>
    </location>
</feature>
<comment type="caution">
    <text evidence="2">The sequence shown here is derived from an EMBL/GenBank/DDBJ whole genome shotgun (WGS) entry which is preliminary data.</text>
</comment>
<dbReference type="GO" id="GO:0005634">
    <property type="term" value="C:nucleus"/>
    <property type="evidence" value="ECO:0007669"/>
    <property type="project" value="TreeGrafter"/>
</dbReference>
<proteinExistence type="predicted"/>
<evidence type="ECO:0000256" key="1">
    <source>
        <dbReference type="SAM" id="MobiDB-lite"/>
    </source>
</evidence>
<dbReference type="PANTHER" id="PTHR21563">
    <property type="entry name" value="ZINC FINGER C3H1 DOMAIN-CONTAINING PROTEIN"/>
    <property type="match status" value="1"/>
</dbReference>
<dbReference type="EMBL" id="JAAALK010000289">
    <property type="protein sequence ID" value="KAG8049003.1"/>
    <property type="molecule type" value="Genomic_DNA"/>
</dbReference>
<feature type="region of interest" description="Disordered" evidence="1">
    <location>
        <begin position="1"/>
        <end position="67"/>
    </location>
</feature>
<name>A0A8J5RH30_ZIZPA</name>
<protein>
    <submittedName>
        <fullName evidence="2">Uncharacterized protein</fullName>
    </submittedName>
</protein>
<keyword evidence="3" id="KW-1185">Reference proteome</keyword>
<organism evidence="2 3">
    <name type="scientific">Zizania palustris</name>
    <name type="common">Northern wild rice</name>
    <dbReference type="NCBI Taxonomy" id="103762"/>
    <lineage>
        <taxon>Eukaryota</taxon>
        <taxon>Viridiplantae</taxon>
        <taxon>Streptophyta</taxon>
        <taxon>Embryophyta</taxon>
        <taxon>Tracheophyta</taxon>
        <taxon>Spermatophyta</taxon>
        <taxon>Magnoliopsida</taxon>
        <taxon>Liliopsida</taxon>
        <taxon>Poales</taxon>
        <taxon>Poaceae</taxon>
        <taxon>BOP clade</taxon>
        <taxon>Oryzoideae</taxon>
        <taxon>Oryzeae</taxon>
        <taxon>Zizaniinae</taxon>
        <taxon>Zizania</taxon>
    </lineage>
</organism>
<accession>A0A8J5RH30</accession>